<proteinExistence type="predicted"/>
<dbReference type="EMBL" id="BSEC01000004">
    <property type="protein sequence ID" value="GLI95586.1"/>
    <property type="molecule type" value="Genomic_DNA"/>
</dbReference>
<organism evidence="1 2">
    <name type="scientific">Methylocystis echinoides</name>
    <dbReference type="NCBI Taxonomy" id="29468"/>
    <lineage>
        <taxon>Bacteria</taxon>
        <taxon>Pseudomonadati</taxon>
        <taxon>Pseudomonadota</taxon>
        <taxon>Alphaproteobacteria</taxon>
        <taxon>Hyphomicrobiales</taxon>
        <taxon>Methylocystaceae</taxon>
        <taxon>Methylocystis</taxon>
    </lineage>
</organism>
<name>A0A9W6LUJ2_9HYPH</name>
<protein>
    <submittedName>
        <fullName evidence="1">Uncharacterized protein</fullName>
    </submittedName>
</protein>
<accession>A0A9W6LUJ2</accession>
<sequence>MDASSPINPANILVVKIAQAPPADPWLWRELSTIDRERSEEILAPRQQNTTRGLRLINLERRARFSEVTF</sequence>
<reference evidence="1" key="1">
    <citation type="journal article" date="2023" name="Int. J. Syst. Evol. Microbiol.">
        <title>Methylocystis iwaonis sp. nov., a type II methane-oxidizing bacterium from surface soil of a rice paddy field in Japan, and emended description of the genus Methylocystis (ex Whittenbury et al. 1970) Bowman et al. 1993.</title>
        <authorList>
            <person name="Kaise H."/>
            <person name="Sawadogo J.B."/>
            <person name="Alam M.S."/>
            <person name="Ueno C."/>
            <person name="Dianou D."/>
            <person name="Shinjo R."/>
            <person name="Asakawa S."/>
        </authorList>
    </citation>
    <scope>NUCLEOTIDE SEQUENCE</scope>
    <source>
        <strain evidence="1">LMG27198</strain>
    </source>
</reference>
<gene>
    <name evidence="1" type="ORF">LMG27198_45780</name>
</gene>
<keyword evidence="2" id="KW-1185">Reference proteome</keyword>
<dbReference type="RefSeq" id="WP_281806458.1">
    <property type="nucleotide sequence ID" value="NZ_BSEC01000004.1"/>
</dbReference>
<evidence type="ECO:0000313" key="2">
    <source>
        <dbReference type="Proteomes" id="UP001144323"/>
    </source>
</evidence>
<dbReference type="AlphaFoldDB" id="A0A9W6LUJ2"/>
<comment type="caution">
    <text evidence="1">The sequence shown here is derived from an EMBL/GenBank/DDBJ whole genome shotgun (WGS) entry which is preliminary data.</text>
</comment>
<dbReference type="Proteomes" id="UP001144323">
    <property type="component" value="Unassembled WGS sequence"/>
</dbReference>
<evidence type="ECO:0000313" key="1">
    <source>
        <dbReference type="EMBL" id="GLI95586.1"/>
    </source>
</evidence>